<protein>
    <submittedName>
        <fullName evidence="1">Uncharacterized protein</fullName>
    </submittedName>
</protein>
<evidence type="ECO:0000313" key="1">
    <source>
        <dbReference type="EMBL" id="MXN49034.1"/>
    </source>
</evidence>
<dbReference type="AlphaFoldDB" id="A0A6N8SJ07"/>
<dbReference type="EMBL" id="WUMK01000014">
    <property type="protein sequence ID" value="MXN49034.1"/>
    <property type="molecule type" value="Genomic_DNA"/>
</dbReference>
<sequence>MSYPKMQPLQSVARMIHPDANYAELLTKFAAVDPTPEAQVKFCAEQLGGGATIGLMQAFHQGLNLTERGREALKLILTCEAGRKKTGVALKLNRTPGMLVTDPTLALLPSSSVLTYDDVEKVKST</sequence>
<accession>A0A6N8SJ07</accession>
<name>A0A6N8SJ07_9HYPH</name>
<proteinExistence type="predicted"/>
<keyword evidence="2" id="KW-1185">Reference proteome</keyword>
<reference evidence="1 2" key="1">
    <citation type="submission" date="2019-12" db="EMBL/GenBank/DDBJ databases">
        <title>Shinella kummerowiae sp. nov., a symbiotic bacterium isolated from root nodules of the herbal legume Kummerowia stipulacea.</title>
        <authorList>
            <person name="Gao J."/>
        </authorList>
    </citation>
    <scope>NUCLEOTIDE SEQUENCE [LARGE SCALE GENOMIC DNA]</scope>
    <source>
        <strain evidence="1 2">CCBAU 25048</strain>
    </source>
</reference>
<gene>
    <name evidence="1" type="ORF">GR138_27915</name>
</gene>
<comment type="caution">
    <text evidence="1">The sequence shown here is derived from an EMBL/GenBank/DDBJ whole genome shotgun (WGS) entry which is preliminary data.</text>
</comment>
<dbReference type="Proteomes" id="UP000435802">
    <property type="component" value="Unassembled WGS sequence"/>
</dbReference>
<feature type="non-terminal residue" evidence="1">
    <location>
        <position position="125"/>
    </location>
</feature>
<organism evidence="1 2">
    <name type="scientific">Shinella kummerowiae</name>
    <dbReference type="NCBI Taxonomy" id="417745"/>
    <lineage>
        <taxon>Bacteria</taxon>
        <taxon>Pseudomonadati</taxon>
        <taxon>Pseudomonadota</taxon>
        <taxon>Alphaproteobacteria</taxon>
        <taxon>Hyphomicrobiales</taxon>
        <taxon>Rhizobiaceae</taxon>
        <taxon>Shinella</taxon>
    </lineage>
</organism>
<evidence type="ECO:0000313" key="2">
    <source>
        <dbReference type="Proteomes" id="UP000435802"/>
    </source>
</evidence>
<dbReference type="RefSeq" id="WP_160862511.1">
    <property type="nucleotide sequence ID" value="NZ_WUMK01000014.1"/>
</dbReference>